<dbReference type="PROSITE" id="PS00570">
    <property type="entry name" value="RING_HYDROXYL_ALPHA"/>
    <property type="match status" value="1"/>
</dbReference>
<organism evidence="8">
    <name type="scientific">marine metagenome</name>
    <dbReference type="NCBI Taxonomy" id="408172"/>
    <lineage>
        <taxon>unclassified sequences</taxon>
        <taxon>metagenomes</taxon>
        <taxon>ecological metagenomes</taxon>
    </lineage>
</organism>
<dbReference type="InterPro" id="IPR050584">
    <property type="entry name" value="Cholesterol_7-desaturase"/>
</dbReference>
<feature type="region of interest" description="Disordered" evidence="6">
    <location>
        <begin position="332"/>
        <end position="352"/>
    </location>
</feature>
<sequence>MLPGNVVEKQKARETIMSRRVKVLKTPYSAYQRAHTDAFDEELCRVGRGTPCGEYLRRFWQPVFVESELNDTPTAIRILGEDLVIFRDGQGDIGLLERRCVHRGTSLEFGKIVEKGIRCCYHGWQFDVDGTILDTPGEPPDSPIRQKICQGAYPVQSWRGVVFAYMGPPDKRPELPVFDAFEHEAETGRLRVNHSACNWLQVNENETDPIHLTFLHTRLFGVQFEPVYGEIPTMEWIETPVGMLYITVRRWKDHLYLRTNDMLMPNAVRVAGIDDAEGETLFDRRGSSLSWVVPVDDTNCFSIGWSDIDKTLILPDRSGYVDRRGKKGEHVVGAGDVGQTGEPSYEDRQRAPGDWDAWSSQGRITLHSREHLGTTDRGVTLYRKLLRRGIRAVARGKTPKGLNFRGSEQRPTYCHNTVARIPKAGSKTKDEALKLAFGREVTRRIIGNEYSKDTLGCADPKRLTEVRRALGVE</sequence>
<proteinExistence type="predicted"/>
<dbReference type="GO" id="GO:0051537">
    <property type="term" value="F:2 iron, 2 sulfur cluster binding"/>
    <property type="evidence" value="ECO:0007669"/>
    <property type="project" value="UniProtKB-KW"/>
</dbReference>
<evidence type="ECO:0000256" key="4">
    <source>
        <dbReference type="ARBA" id="ARBA00023004"/>
    </source>
</evidence>
<keyword evidence="5" id="KW-0411">Iron-sulfur</keyword>
<evidence type="ECO:0000256" key="2">
    <source>
        <dbReference type="ARBA" id="ARBA00022723"/>
    </source>
</evidence>
<evidence type="ECO:0000256" key="5">
    <source>
        <dbReference type="ARBA" id="ARBA00023014"/>
    </source>
</evidence>
<evidence type="ECO:0000256" key="3">
    <source>
        <dbReference type="ARBA" id="ARBA00023002"/>
    </source>
</evidence>
<dbReference type="SUPFAM" id="SSF55961">
    <property type="entry name" value="Bet v1-like"/>
    <property type="match status" value="1"/>
</dbReference>
<evidence type="ECO:0000259" key="7">
    <source>
        <dbReference type="PROSITE" id="PS51296"/>
    </source>
</evidence>
<dbReference type="GO" id="GO:0016491">
    <property type="term" value="F:oxidoreductase activity"/>
    <property type="evidence" value="ECO:0007669"/>
    <property type="project" value="UniProtKB-KW"/>
</dbReference>
<dbReference type="CDD" id="cd08878">
    <property type="entry name" value="RHO_alpha_C_DMO-like"/>
    <property type="match status" value="1"/>
</dbReference>
<gene>
    <name evidence="8" type="ORF">METZ01_LOCUS88798</name>
</gene>
<keyword evidence="4" id="KW-0408">Iron</keyword>
<keyword evidence="3" id="KW-0560">Oxidoreductase</keyword>
<dbReference type="EMBL" id="UINC01007980">
    <property type="protein sequence ID" value="SVA35944.1"/>
    <property type="molecule type" value="Genomic_DNA"/>
</dbReference>
<evidence type="ECO:0000313" key="8">
    <source>
        <dbReference type="EMBL" id="SVA35944.1"/>
    </source>
</evidence>
<dbReference type="PANTHER" id="PTHR21266:SF59">
    <property type="entry name" value="BLR4922 PROTEIN"/>
    <property type="match status" value="1"/>
</dbReference>
<keyword evidence="2" id="KW-0479">Metal-binding</keyword>
<dbReference type="SUPFAM" id="SSF50022">
    <property type="entry name" value="ISP domain"/>
    <property type="match status" value="1"/>
</dbReference>
<reference evidence="8" key="1">
    <citation type="submission" date="2018-05" db="EMBL/GenBank/DDBJ databases">
        <authorList>
            <person name="Lanie J.A."/>
            <person name="Ng W.-L."/>
            <person name="Kazmierczak K.M."/>
            <person name="Andrzejewski T.M."/>
            <person name="Davidsen T.M."/>
            <person name="Wayne K.J."/>
            <person name="Tettelin H."/>
            <person name="Glass J.I."/>
            <person name="Rusch D."/>
            <person name="Podicherti R."/>
            <person name="Tsui H.-C.T."/>
            <person name="Winkler M.E."/>
        </authorList>
    </citation>
    <scope>NUCLEOTIDE SEQUENCE</scope>
</reference>
<protein>
    <recommendedName>
        <fullName evidence="7">Rieske domain-containing protein</fullName>
    </recommendedName>
</protein>
<dbReference type="Gene3D" id="2.102.10.10">
    <property type="entry name" value="Rieske [2Fe-2S] iron-sulphur domain"/>
    <property type="match status" value="1"/>
</dbReference>
<dbReference type="PANTHER" id="PTHR21266">
    <property type="entry name" value="IRON-SULFUR DOMAIN CONTAINING PROTEIN"/>
    <property type="match status" value="1"/>
</dbReference>
<dbReference type="InterPro" id="IPR017941">
    <property type="entry name" value="Rieske_2Fe-2S"/>
</dbReference>
<keyword evidence="1" id="KW-0001">2Fe-2S</keyword>
<dbReference type="Pfam" id="PF00355">
    <property type="entry name" value="Rieske"/>
    <property type="match status" value="1"/>
</dbReference>
<dbReference type="InterPro" id="IPR015881">
    <property type="entry name" value="ARHD_Rieske_2Fe_2S"/>
</dbReference>
<dbReference type="InterPro" id="IPR036922">
    <property type="entry name" value="Rieske_2Fe-2S_sf"/>
</dbReference>
<feature type="domain" description="Rieske" evidence="7">
    <location>
        <begin position="60"/>
        <end position="164"/>
    </location>
</feature>
<name>A0A381V6X2_9ZZZZ</name>
<dbReference type="PROSITE" id="PS51296">
    <property type="entry name" value="RIESKE"/>
    <property type="match status" value="1"/>
</dbReference>
<evidence type="ECO:0000256" key="1">
    <source>
        <dbReference type="ARBA" id="ARBA00022714"/>
    </source>
</evidence>
<evidence type="ECO:0000256" key="6">
    <source>
        <dbReference type="SAM" id="MobiDB-lite"/>
    </source>
</evidence>
<dbReference type="AlphaFoldDB" id="A0A381V6X2"/>
<accession>A0A381V6X2</accession>
<dbReference type="CDD" id="cd03479">
    <property type="entry name" value="Rieske_RO_Alpha_PhDO_like"/>
    <property type="match status" value="1"/>
</dbReference>
<dbReference type="GO" id="GO:0005506">
    <property type="term" value="F:iron ion binding"/>
    <property type="evidence" value="ECO:0007669"/>
    <property type="project" value="InterPro"/>
</dbReference>